<name>A0A938WK28_9BACT</name>
<dbReference type="GO" id="GO:0006508">
    <property type="term" value="P:proteolysis"/>
    <property type="evidence" value="ECO:0007669"/>
    <property type="project" value="UniProtKB-KW"/>
</dbReference>
<dbReference type="RefSeq" id="WP_205107361.1">
    <property type="nucleotide sequence ID" value="NZ_JACJJL010000002.1"/>
</dbReference>
<keyword evidence="3" id="KW-1185">Reference proteome</keyword>
<evidence type="ECO:0000256" key="1">
    <source>
        <dbReference type="PIRSR" id="PIRSR600200-1"/>
    </source>
</evidence>
<dbReference type="Proteomes" id="UP000764045">
    <property type="component" value="Unassembled WGS sequence"/>
</dbReference>
<dbReference type="InterPro" id="IPR000200">
    <property type="entry name" value="Peptidase_C10"/>
</dbReference>
<feature type="active site" description="Proton acceptor" evidence="1">
    <location>
        <position position="316"/>
    </location>
</feature>
<feature type="active site" description="Nucleophile" evidence="1">
    <location>
        <position position="163"/>
    </location>
</feature>
<proteinExistence type="predicted"/>
<dbReference type="Pfam" id="PF01640">
    <property type="entry name" value="Peptidase_C10"/>
    <property type="match status" value="1"/>
</dbReference>
<evidence type="ECO:0000313" key="3">
    <source>
        <dbReference type="Proteomes" id="UP000764045"/>
    </source>
</evidence>
<sequence>MNRLFTAIIVFAAVAGADAAERTIEQKRAAAAAVLGLDVQPARSAAAGCIEPLYAARNLTVMGVRGGGGFAVVANDDGSAAVLGYSREGFSGAMPCGLRWWLEATDAALERGVVGDVDADGLVQGGRVAPKVGPLLTSKWAQGEPFNGLCPALASGGHCVAGCVPVAMAQVMRYHRWPVRGTGTHEYLLRTMPDGSEKWLSADFGSTVYAWDDMLDSYAPGAFSEAQAAAVAELVYHCGVGAEAGFGGEGTSANVTDGGYAMLTYLGYNPDMAYLERSEHEEDWMEMLIGEIDAGRPVIYDGRKLNGGDFLTADRHAFVIDGYGDDGLFHVNWGWGGMADGMYRLDYLKPDEDEGYNYDQYMLLGIAPAGVDVPRRYLFSNRRITIGINGIYGFLYGGIAQVVNCSCRPLYGRLSLVAEGNGWFGELFSTDVSGIRPLDWFQLRNGKFDLPASMPDGDYRIYAAFYDELHGEWVRVDYAPNSTDEYVVTKEGTTFTRYEGICTSAGSAVAGGMAPDGEARVYDMSGRLVMSAPAEGLSADDIPGRGTFIVSCGGTVRKVVKP</sequence>
<protein>
    <submittedName>
        <fullName evidence="2">C10 family peptidase</fullName>
    </submittedName>
</protein>
<dbReference type="AlphaFoldDB" id="A0A938WK28"/>
<comment type="caution">
    <text evidence="2">The sequence shown here is derived from an EMBL/GenBank/DDBJ whole genome shotgun (WGS) entry which is preliminary data.</text>
</comment>
<dbReference type="PRINTS" id="PR00797">
    <property type="entry name" value="STREPTOPAIN"/>
</dbReference>
<reference evidence="2 3" key="1">
    <citation type="journal article" date="2021" name="Sci. Rep.">
        <title>The distribution of antibiotic resistance genes in chicken gut microbiota commensals.</title>
        <authorList>
            <person name="Juricova H."/>
            <person name="Matiasovicova J."/>
            <person name="Kubasova T."/>
            <person name="Cejkova D."/>
            <person name="Rychlik I."/>
        </authorList>
    </citation>
    <scope>NUCLEOTIDE SEQUENCE [LARGE SCALE GENOMIC DNA]</scope>
    <source>
        <strain evidence="2 3">An819</strain>
    </source>
</reference>
<dbReference type="Gene3D" id="3.90.70.50">
    <property type="entry name" value="Peptidase C10, streptopain"/>
    <property type="match status" value="1"/>
</dbReference>
<dbReference type="EMBL" id="JACJJL010000002">
    <property type="protein sequence ID" value="MBM6660529.1"/>
    <property type="molecule type" value="Genomic_DNA"/>
</dbReference>
<dbReference type="InterPro" id="IPR044934">
    <property type="entry name" value="Streptopain_sf"/>
</dbReference>
<accession>A0A938WK28</accession>
<organism evidence="2 3">
    <name type="scientific">Marseilla massiliensis</name>
    <dbReference type="NCBI Taxonomy" id="1841864"/>
    <lineage>
        <taxon>Bacteria</taxon>
        <taxon>Pseudomonadati</taxon>
        <taxon>Bacteroidota</taxon>
        <taxon>Bacteroidia</taxon>
        <taxon>Bacteroidales</taxon>
        <taxon>Prevotellaceae</taxon>
        <taxon>Marseilla</taxon>
    </lineage>
</organism>
<dbReference type="InterPro" id="IPR038765">
    <property type="entry name" value="Papain-like_cys_pep_sf"/>
</dbReference>
<evidence type="ECO:0000313" key="2">
    <source>
        <dbReference type="EMBL" id="MBM6660529.1"/>
    </source>
</evidence>
<gene>
    <name evidence="2" type="ORF">H6B30_01955</name>
</gene>
<dbReference type="GO" id="GO:0008234">
    <property type="term" value="F:cysteine-type peptidase activity"/>
    <property type="evidence" value="ECO:0007669"/>
    <property type="project" value="UniProtKB-KW"/>
</dbReference>
<dbReference type="SUPFAM" id="SSF54001">
    <property type="entry name" value="Cysteine proteinases"/>
    <property type="match status" value="1"/>
</dbReference>